<protein>
    <recommendedName>
        <fullName evidence="6">Annexin</fullName>
    </recommendedName>
</protein>
<dbReference type="InterPro" id="IPR001464">
    <property type="entry name" value="Annexin"/>
</dbReference>
<dbReference type="GO" id="GO:0009651">
    <property type="term" value="P:response to salt stress"/>
    <property type="evidence" value="ECO:0007669"/>
    <property type="project" value="TreeGrafter"/>
</dbReference>
<gene>
    <name evidence="7" type="ORF">Tci_001686</name>
</gene>
<dbReference type="GO" id="GO:0001786">
    <property type="term" value="F:phosphatidylserine binding"/>
    <property type="evidence" value="ECO:0007669"/>
    <property type="project" value="TreeGrafter"/>
</dbReference>
<dbReference type="GO" id="GO:0005544">
    <property type="term" value="F:calcium-dependent phospholipid binding"/>
    <property type="evidence" value="ECO:0007669"/>
    <property type="project" value="UniProtKB-KW"/>
</dbReference>
<evidence type="ECO:0000256" key="5">
    <source>
        <dbReference type="ARBA" id="ARBA00023302"/>
    </source>
</evidence>
<dbReference type="PANTHER" id="PTHR10502">
    <property type="entry name" value="ANNEXIN"/>
    <property type="match status" value="1"/>
</dbReference>
<dbReference type="GO" id="GO:0005509">
    <property type="term" value="F:calcium ion binding"/>
    <property type="evidence" value="ECO:0007669"/>
    <property type="project" value="InterPro"/>
</dbReference>
<dbReference type="GO" id="GO:0009408">
    <property type="term" value="P:response to heat"/>
    <property type="evidence" value="ECO:0007669"/>
    <property type="project" value="TreeGrafter"/>
</dbReference>
<dbReference type="GO" id="GO:0005886">
    <property type="term" value="C:plasma membrane"/>
    <property type="evidence" value="ECO:0007669"/>
    <property type="project" value="TreeGrafter"/>
</dbReference>
<comment type="caution">
    <text evidence="7">The sequence shown here is derived from an EMBL/GenBank/DDBJ whole genome shotgun (WGS) entry which is preliminary data.</text>
</comment>
<reference evidence="7" key="1">
    <citation type="journal article" date="2019" name="Sci. Rep.">
        <title>Draft genome of Tanacetum cinerariifolium, the natural source of mosquito coil.</title>
        <authorList>
            <person name="Yamashiro T."/>
            <person name="Shiraishi A."/>
            <person name="Satake H."/>
            <person name="Nakayama K."/>
        </authorList>
    </citation>
    <scope>NUCLEOTIDE SEQUENCE</scope>
</reference>
<keyword evidence="1" id="KW-0479">Metal-binding</keyword>
<dbReference type="GO" id="GO:0009409">
    <property type="term" value="P:response to cold"/>
    <property type="evidence" value="ECO:0007669"/>
    <property type="project" value="TreeGrafter"/>
</dbReference>
<keyword evidence="3 6" id="KW-0106">Calcium</keyword>
<evidence type="ECO:0000256" key="2">
    <source>
        <dbReference type="ARBA" id="ARBA00022737"/>
    </source>
</evidence>
<dbReference type="Gene3D" id="1.10.220.10">
    <property type="entry name" value="Annexin"/>
    <property type="match status" value="4"/>
</dbReference>
<dbReference type="InterPro" id="IPR018252">
    <property type="entry name" value="Annexin_repeat_CS"/>
</dbReference>
<proteinExistence type="inferred from homology"/>
<dbReference type="PANTHER" id="PTHR10502:SF241">
    <property type="entry name" value="ANNEXIN D5"/>
    <property type="match status" value="1"/>
</dbReference>
<dbReference type="GO" id="GO:0005737">
    <property type="term" value="C:cytoplasm"/>
    <property type="evidence" value="ECO:0007669"/>
    <property type="project" value="TreeGrafter"/>
</dbReference>
<dbReference type="FunFam" id="1.10.220.10:FF:000008">
    <property type="entry name" value="Annexin"/>
    <property type="match status" value="1"/>
</dbReference>
<evidence type="ECO:0000313" key="7">
    <source>
        <dbReference type="EMBL" id="GEU29708.1"/>
    </source>
</evidence>
<evidence type="ECO:0000256" key="6">
    <source>
        <dbReference type="RuleBase" id="RU003540"/>
    </source>
</evidence>
<comment type="domain">
    <text evidence="6">A pair of annexin repeats may form one binding site for calcium and phospholipid.</text>
</comment>
<name>A0A699GLY8_TANCI</name>
<dbReference type="SUPFAM" id="SSF47874">
    <property type="entry name" value="Annexin"/>
    <property type="match status" value="1"/>
</dbReference>
<dbReference type="PROSITE" id="PS00223">
    <property type="entry name" value="ANNEXIN_1"/>
    <property type="match status" value="1"/>
</dbReference>
<evidence type="ECO:0000256" key="4">
    <source>
        <dbReference type="ARBA" id="ARBA00023216"/>
    </source>
</evidence>
<keyword evidence="4 6" id="KW-0041">Annexin</keyword>
<accession>A0A699GLY8</accession>
<dbReference type="EMBL" id="BKCJ010000092">
    <property type="protein sequence ID" value="GEU29708.1"/>
    <property type="molecule type" value="Genomic_DNA"/>
</dbReference>
<dbReference type="SMART" id="SM00335">
    <property type="entry name" value="ANX"/>
    <property type="match status" value="4"/>
</dbReference>
<dbReference type="InterPro" id="IPR037104">
    <property type="entry name" value="Annexin_sf"/>
</dbReference>
<evidence type="ECO:0000256" key="1">
    <source>
        <dbReference type="ARBA" id="ARBA00022723"/>
    </source>
</evidence>
<dbReference type="GO" id="GO:0009414">
    <property type="term" value="P:response to water deprivation"/>
    <property type="evidence" value="ECO:0007669"/>
    <property type="project" value="TreeGrafter"/>
</dbReference>
<comment type="similarity">
    <text evidence="6">Belongs to the annexin family.</text>
</comment>
<dbReference type="PROSITE" id="PS51897">
    <property type="entry name" value="ANNEXIN_2"/>
    <property type="match status" value="4"/>
</dbReference>
<dbReference type="FunFam" id="1.10.220.10:FF:000002">
    <property type="entry name" value="Annexin"/>
    <property type="match status" value="1"/>
</dbReference>
<keyword evidence="5 6" id="KW-0111">Calcium/phospholipid-binding</keyword>
<dbReference type="Pfam" id="PF00191">
    <property type="entry name" value="Annexin"/>
    <property type="match status" value="4"/>
</dbReference>
<dbReference type="PRINTS" id="PR00196">
    <property type="entry name" value="ANNEXIN"/>
</dbReference>
<dbReference type="InterPro" id="IPR018502">
    <property type="entry name" value="Annexin_repeat"/>
</dbReference>
<dbReference type="AlphaFoldDB" id="A0A699GLY8"/>
<evidence type="ECO:0000256" key="3">
    <source>
        <dbReference type="ARBA" id="ARBA00022837"/>
    </source>
</evidence>
<dbReference type="FunFam" id="1.10.220.10:FF:000001">
    <property type="entry name" value="Annexin"/>
    <property type="match status" value="1"/>
</dbReference>
<keyword evidence="2 6" id="KW-0677">Repeat</keyword>
<sequence>MATLVVPPILSSPRDDAMNLYKAFKGIGCDPTAIINILAHRDASQRALIESEYRATYSEDLRKRLSKELGGNLKKAMLLWMPDPARRDATVLREAFDTNLDITAATEILCSRTPSQLLHLKHLYISLFRVYLEHDIQTHTSGDHEKLLLAYISIPRSEGPEFDRLLVDQDARALYKAGEKRWGTDEKTLRSIFSERSRAHLAAVSSTYKIMYGNTLRKAIKKETSGNFKDALDTILQCAENPAKYFAKIMRKATKGLGTDDKTLIRVIVTRAEMDMHYIKVEYRKKYCKTLNDAVHSETSGNYRTFLLSLLGPNQ</sequence>
<organism evidence="7">
    <name type="scientific">Tanacetum cinerariifolium</name>
    <name type="common">Dalmatian daisy</name>
    <name type="synonym">Chrysanthemum cinerariifolium</name>
    <dbReference type="NCBI Taxonomy" id="118510"/>
    <lineage>
        <taxon>Eukaryota</taxon>
        <taxon>Viridiplantae</taxon>
        <taxon>Streptophyta</taxon>
        <taxon>Embryophyta</taxon>
        <taxon>Tracheophyta</taxon>
        <taxon>Spermatophyta</taxon>
        <taxon>Magnoliopsida</taxon>
        <taxon>eudicotyledons</taxon>
        <taxon>Gunneridae</taxon>
        <taxon>Pentapetalae</taxon>
        <taxon>asterids</taxon>
        <taxon>campanulids</taxon>
        <taxon>Asterales</taxon>
        <taxon>Asteraceae</taxon>
        <taxon>Asteroideae</taxon>
        <taxon>Anthemideae</taxon>
        <taxon>Anthemidinae</taxon>
        <taxon>Tanacetum</taxon>
    </lineage>
</organism>